<keyword evidence="2" id="KW-1185">Reference proteome</keyword>
<reference evidence="1 2" key="1">
    <citation type="journal article" date="2024" name="G3 (Bethesda)">
        <title>Genome assembly of Hibiscus sabdariffa L. provides insights into metabolisms of medicinal natural products.</title>
        <authorList>
            <person name="Kim T."/>
        </authorList>
    </citation>
    <scope>NUCLEOTIDE SEQUENCE [LARGE SCALE GENOMIC DNA]</scope>
    <source>
        <strain evidence="1">TK-2024</strain>
        <tissue evidence="1">Old leaves</tissue>
    </source>
</reference>
<protein>
    <submittedName>
        <fullName evidence="1">Uncharacterized protein</fullName>
    </submittedName>
</protein>
<gene>
    <name evidence="1" type="ORF">V6N12_037192</name>
</gene>
<comment type="caution">
    <text evidence="1">The sequence shown here is derived from an EMBL/GenBank/DDBJ whole genome shotgun (WGS) entry which is preliminary data.</text>
</comment>
<dbReference type="Proteomes" id="UP001472677">
    <property type="component" value="Unassembled WGS sequence"/>
</dbReference>
<proteinExistence type="predicted"/>
<organism evidence="1 2">
    <name type="scientific">Hibiscus sabdariffa</name>
    <name type="common">roselle</name>
    <dbReference type="NCBI Taxonomy" id="183260"/>
    <lineage>
        <taxon>Eukaryota</taxon>
        <taxon>Viridiplantae</taxon>
        <taxon>Streptophyta</taxon>
        <taxon>Embryophyta</taxon>
        <taxon>Tracheophyta</taxon>
        <taxon>Spermatophyta</taxon>
        <taxon>Magnoliopsida</taxon>
        <taxon>eudicotyledons</taxon>
        <taxon>Gunneridae</taxon>
        <taxon>Pentapetalae</taxon>
        <taxon>rosids</taxon>
        <taxon>malvids</taxon>
        <taxon>Malvales</taxon>
        <taxon>Malvaceae</taxon>
        <taxon>Malvoideae</taxon>
        <taxon>Hibiscus</taxon>
    </lineage>
</organism>
<sequence>MIHGTKEVDDTSKVKVHLMEKKVTSLRISASIHVTQKTDIGVKISQLHNQLEKVRQKIIEQHLRKAIATTTEVVEVVVVEGKTFCITYTDAGVPEKFKQTKLLGLLEAT</sequence>
<evidence type="ECO:0000313" key="2">
    <source>
        <dbReference type="Proteomes" id="UP001472677"/>
    </source>
</evidence>
<dbReference type="EMBL" id="JBBPBM010002092">
    <property type="protein sequence ID" value="KAK8480206.1"/>
    <property type="molecule type" value="Genomic_DNA"/>
</dbReference>
<evidence type="ECO:0000313" key="1">
    <source>
        <dbReference type="EMBL" id="KAK8480206.1"/>
    </source>
</evidence>
<name>A0ABR1ZIT8_9ROSI</name>
<accession>A0ABR1ZIT8</accession>